<evidence type="ECO:0000256" key="7">
    <source>
        <dbReference type="SAM" id="Phobius"/>
    </source>
</evidence>
<dbReference type="RefSeq" id="XP_002116662.1">
    <property type="nucleotide sequence ID" value="XM_002116626.1"/>
</dbReference>
<feature type="transmembrane region" description="Helical" evidence="7">
    <location>
        <begin position="163"/>
        <end position="185"/>
    </location>
</feature>
<feature type="transmembrane region" description="Helical" evidence="7">
    <location>
        <begin position="138"/>
        <end position="157"/>
    </location>
</feature>
<keyword evidence="3" id="KW-0813">Transport</keyword>
<dbReference type="STRING" id="10228.B3S922"/>
<feature type="transmembrane region" description="Helical" evidence="7">
    <location>
        <begin position="197"/>
        <end position="225"/>
    </location>
</feature>
<evidence type="ECO:0000256" key="1">
    <source>
        <dbReference type="ARBA" id="ARBA00004141"/>
    </source>
</evidence>
<feature type="non-terminal residue" evidence="9">
    <location>
        <position position="279"/>
    </location>
</feature>
<proteinExistence type="inferred from homology"/>
<dbReference type="GO" id="GO:0022857">
    <property type="term" value="F:transmembrane transporter activity"/>
    <property type="evidence" value="ECO:0007669"/>
    <property type="project" value="InterPro"/>
</dbReference>
<dbReference type="Pfam" id="PF00083">
    <property type="entry name" value="Sugar_tr"/>
    <property type="match status" value="1"/>
</dbReference>
<dbReference type="HOGENOM" id="CLU_1084102_0_0_1"/>
<dbReference type="Proteomes" id="UP000009022">
    <property type="component" value="Unassembled WGS sequence"/>
</dbReference>
<dbReference type="InterPro" id="IPR036259">
    <property type="entry name" value="MFS_trans_sf"/>
</dbReference>
<keyword evidence="6 7" id="KW-0472">Membrane</keyword>
<keyword evidence="5 7" id="KW-1133">Transmembrane helix</keyword>
<evidence type="ECO:0000313" key="9">
    <source>
        <dbReference type="EMBL" id="EDV20721.1"/>
    </source>
</evidence>
<dbReference type="PANTHER" id="PTHR23511">
    <property type="entry name" value="SYNAPTIC VESICLE GLYCOPROTEIN 2"/>
    <property type="match status" value="1"/>
</dbReference>
<dbReference type="PROSITE" id="PS50850">
    <property type="entry name" value="MFS"/>
    <property type="match status" value="1"/>
</dbReference>
<dbReference type="KEGG" id="tad:TRIADDRAFT_31425"/>
<dbReference type="AlphaFoldDB" id="B3S922"/>
<evidence type="ECO:0000256" key="4">
    <source>
        <dbReference type="ARBA" id="ARBA00022692"/>
    </source>
</evidence>
<feature type="transmembrane region" description="Helical" evidence="7">
    <location>
        <begin position="65"/>
        <end position="90"/>
    </location>
</feature>
<dbReference type="InterPro" id="IPR005828">
    <property type="entry name" value="MFS_sugar_transport-like"/>
</dbReference>
<dbReference type="InterPro" id="IPR020846">
    <property type="entry name" value="MFS_dom"/>
</dbReference>
<organism evidence="9 10">
    <name type="scientific">Trichoplax adhaerens</name>
    <name type="common">Trichoplax reptans</name>
    <dbReference type="NCBI Taxonomy" id="10228"/>
    <lineage>
        <taxon>Eukaryota</taxon>
        <taxon>Metazoa</taxon>
        <taxon>Placozoa</taxon>
        <taxon>Uniplacotomia</taxon>
        <taxon>Trichoplacea</taxon>
        <taxon>Trichoplacidae</taxon>
        <taxon>Trichoplax</taxon>
    </lineage>
</organism>
<comment type="similarity">
    <text evidence="2">Belongs to the major facilitator superfamily.</text>
</comment>
<feature type="transmembrane region" description="Helical" evidence="7">
    <location>
        <begin position="237"/>
        <end position="256"/>
    </location>
</feature>
<accession>B3S922</accession>
<dbReference type="eggNOG" id="KOG0255">
    <property type="taxonomic scope" value="Eukaryota"/>
</dbReference>
<dbReference type="EMBL" id="DS985257">
    <property type="protein sequence ID" value="EDV20721.1"/>
    <property type="molecule type" value="Genomic_DNA"/>
</dbReference>
<feature type="transmembrane region" description="Helical" evidence="7">
    <location>
        <begin position="110"/>
        <end position="129"/>
    </location>
</feature>
<dbReference type="FunFam" id="1.20.1250.20:FF:001293">
    <property type="entry name" value="Uncharacterized protein"/>
    <property type="match status" value="1"/>
</dbReference>
<evidence type="ECO:0000313" key="10">
    <source>
        <dbReference type="Proteomes" id="UP000009022"/>
    </source>
</evidence>
<gene>
    <name evidence="9" type="ORF">TRIADDRAFT_31425</name>
</gene>
<keyword evidence="10" id="KW-1185">Reference proteome</keyword>
<dbReference type="OMA" id="HRANITF"/>
<evidence type="ECO:0000256" key="6">
    <source>
        <dbReference type="ARBA" id="ARBA00023136"/>
    </source>
</evidence>
<dbReference type="PROSITE" id="PS00217">
    <property type="entry name" value="SUGAR_TRANSPORT_2"/>
    <property type="match status" value="1"/>
</dbReference>
<dbReference type="PROSITE" id="PS00216">
    <property type="entry name" value="SUGAR_TRANSPORT_1"/>
    <property type="match status" value="1"/>
</dbReference>
<keyword evidence="4 7" id="KW-0812">Transmembrane</keyword>
<dbReference type="CTD" id="6757875"/>
<dbReference type="Gene3D" id="1.20.1250.20">
    <property type="entry name" value="MFS general substrate transporter like domains"/>
    <property type="match status" value="1"/>
</dbReference>
<dbReference type="GO" id="GO:0016020">
    <property type="term" value="C:membrane"/>
    <property type="evidence" value="ECO:0000318"/>
    <property type="project" value="GO_Central"/>
</dbReference>
<sequence>MADIDKQARRIKPLEALSNDDENNVNDKTYLLDSHDHEAEENYLDGILTAKDGTLSIDDIVNSSVVGLFHIFVTISCGLCYSTATIILNAYSSFIVAACDLHITISNSSWVGSSLSIGMMIGSLVLGIVSDYIGRRKTILISVSCNIIIMIVSAFSYNYLMAALLAFLNGFCLGGVITSCHPYMVEFLPKRYRGLSVPCMTSFVIFGNIYCNVTGFLILPFRFYYSIGEIYFTSWRLHFIICTVPMLIGILSLLFLPNSLRFTLKRGNTIQVVQIFNQI</sequence>
<evidence type="ECO:0000256" key="2">
    <source>
        <dbReference type="ARBA" id="ARBA00008335"/>
    </source>
</evidence>
<evidence type="ECO:0000259" key="8">
    <source>
        <dbReference type="PROSITE" id="PS50850"/>
    </source>
</evidence>
<dbReference type="OrthoDB" id="3936150at2759"/>
<comment type="subcellular location">
    <subcellularLocation>
        <location evidence="1">Membrane</location>
        <topology evidence="1">Multi-pass membrane protein</topology>
    </subcellularLocation>
</comment>
<feature type="domain" description="Major facilitator superfamily (MFS) profile" evidence="8">
    <location>
        <begin position="60"/>
        <end position="279"/>
    </location>
</feature>
<protein>
    <recommendedName>
        <fullName evidence="8">Major facilitator superfamily (MFS) profile domain-containing protein</fullName>
    </recommendedName>
</protein>
<dbReference type="GeneID" id="6757875"/>
<name>B3S922_TRIAD</name>
<evidence type="ECO:0000256" key="3">
    <source>
        <dbReference type="ARBA" id="ARBA00022448"/>
    </source>
</evidence>
<dbReference type="PhylomeDB" id="B3S922"/>
<dbReference type="InParanoid" id="B3S922"/>
<dbReference type="PANTHER" id="PTHR23511:SF34">
    <property type="entry name" value="SYNAPTIC VESICLE GLYCOPROTEIN 2"/>
    <property type="match status" value="1"/>
</dbReference>
<dbReference type="SUPFAM" id="SSF103473">
    <property type="entry name" value="MFS general substrate transporter"/>
    <property type="match status" value="1"/>
</dbReference>
<evidence type="ECO:0000256" key="5">
    <source>
        <dbReference type="ARBA" id="ARBA00022989"/>
    </source>
</evidence>
<dbReference type="InterPro" id="IPR005829">
    <property type="entry name" value="Sugar_transporter_CS"/>
</dbReference>
<reference evidence="9 10" key="1">
    <citation type="journal article" date="2008" name="Nature">
        <title>The Trichoplax genome and the nature of placozoans.</title>
        <authorList>
            <person name="Srivastava M."/>
            <person name="Begovic E."/>
            <person name="Chapman J."/>
            <person name="Putnam N.H."/>
            <person name="Hellsten U."/>
            <person name="Kawashima T."/>
            <person name="Kuo A."/>
            <person name="Mitros T."/>
            <person name="Salamov A."/>
            <person name="Carpenter M.L."/>
            <person name="Signorovitch A.Y."/>
            <person name="Moreno M.A."/>
            <person name="Kamm K."/>
            <person name="Grimwood J."/>
            <person name="Schmutz J."/>
            <person name="Shapiro H."/>
            <person name="Grigoriev I.V."/>
            <person name="Buss L.W."/>
            <person name="Schierwater B."/>
            <person name="Dellaporta S.L."/>
            <person name="Rokhsar D.S."/>
        </authorList>
    </citation>
    <scope>NUCLEOTIDE SEQUENCE [LARGE SCALE GENOMIC DNA]</scope>
    <source>
        <strain evidence="9 10">Grell-BS-1999</strain>
    </source>
</reference>